<keyword evidence="6 9" id="KW-1133">Transmembrane helix</keyword>
<accession>A0A6J6M0F0</accession>
<keyword evidence="7" id="KW-0186">Copper</keyword>
<evidence type="ECO:0000256" key="2">
    <source>
        <dbReference type="ARBA" id="ARBA00022475"/>
    </source>
</evidence>
<evidence type="ECO:0000259" key="11">
    <source>
        <dbReference type="Pfam" id="PF05425"/>
    </source>
</evidence>
<reference evidence="12" key="1">
    <citation type="submission" date="2020-05" db="EMBL/GenBank/DDBJ databases">
        <authorList>
            <person name="Chiriac C."/>
            <person name="Salcher M."/>
            <person name="Ghai R."/>
            <person name="Kavagutti S V."/>
        </authorList>
    </citation>
    <scope>NUCLEOTIDE SEQUENCE</scope>
</reference>
<dbReference type="InterPro" id="IPR032694">
    <property type="entry name" value="CopC/D"/>
</dbReference>
<keyword evidence="5" id="KW-0732">Signal</keyword>
<feature type="transmembrane region" description="Helical" evidence="9">
    <location>
        <begin position="238"/>
        <end position="259"/>
    </location>
</feature>
<dbReference type="InterPro" id="IPR008457">
    <property type="entry name" value="Cu-R_CopD_dom"/>
</dbReference>
<keyword evidence="3 9" id="KW-0812">Transmembrane</keyword>
<dbReference type="InterPro" id="IPR014756">
    <property type="entry name" value="Ig_E-set"/>
</dbReference>
<dbReference type="GO" id="GO:0042597">
    <property type="term" value="C:periplasmic space"/>
    <property type="evidence" value="ECO:0007669"/>
    <property type="project" value="InterPro"/>
</dbReference>
<dbReference type="EMBL" id="CAEZWU010000074">
    <property type="protein sequence ID" value="CAB4667352.1"/>
    <property type="molecule type" value="Genomic_DNA"/>
</dbReference>
<feature type="domain" description="CopC" evidence="10">
    <location>
        <begin position="12"/>
        <end position="106"/>
    </location>
</feature>
<dbReference type="GO" id="GO:0046688">
    <property type="term" value="P:response to copper ion"/>
    <property type="evidence" value="ECO:0007669"/>
    <property type="project" value="InterPro"/>
</dbReference>
<evidence type="ECO:0000256" key="3">
    <source>
        <dbReference type="ARBA" id="ARBA00022692"/>
    </source>
</evidence>
<dbReference type="PANTHER" id="PTHR34820">
    <property type="entry name" value="INNER MEMBRANE PROTEIN YEBZ"/>
    <property type="match status" value="1"/>
</dbReference>
<dbReference type="Pfam" id="PF05425">
    <property type="entry name" value="CopD"/>
    <property type="match status" value="1"/>
</dbReference>
<feature type="transmembrane region" description="Helical" evidence="9">
    <location>
        <begin position="378"/>
        <end position="395"/>
    </location>
</feature>
<keyword evidence="2" id="KW-1003">Cell membrane</keyword>
<evidence type="ECO:0000256" key="4">
    <source>
        <dbReference type="ARBA" id="ARBA00022723"/>
    </source>
</evidence>
<dbReference type="Pfam" id="PF04234">
    <property type="entry name" value="CopC"/>
    <property type="match status" value="1"/>
</dbReference>
<sequence length="445" mass="47432">MIFLGVAPASAHNSLDSSNPVDGSTLDVAPTTWSLMFKKELPLASATAELVGSDGVRVALAPPTYGATTNAIVFSLPPNLTGVNTARWRLVGVDGHVISGRVAFTVNALAAPSEPLATVEGAPQSTQTTIQVPQSTQTTIQVPQLSVDDYFIEPVPQLPRHVFRFINYGALLILIGLLFVELDIATGVLGLAVAKKTMRIASVLLATSAVLQMMIFSADLSSTSFLGSIGSLSAILETTPGSMLIMKSIIGCLIGLISFRRKIEQTIHQTSWLIPGLLFLYLITLAYTGHSRSQRWAIFGVPTDVAHTAAAGVWLGGLLVLLGIVNQNVSPLQAVQALRRFGSAAKISVITLVVTGSFQTMRLHDDPWSIFTSNHGQLLVVKLLAFGGMLIFANFNRRSLEKRPTESSHAIQIKRLVVRTSIIETLMGFAVVAVTAVLVSSSLGK</sequence>
<dbReference type="GO" id="GO:0005507">
    <property type="term" value="F:copper ion binding"/>
    <property type="evidence" value="ECO:0007669"/>
    <property type="project" value="InterPro"/>
</dbReference>
<dbReference type="AlphaFoldDB" id="A0A6J6M0F0"/>
<dbReference type="SUPFAM" id="SSF81296">
    <property type="entry name" value="E set domains"/>
    <property type="match status" value="1"/>
</dbReference>
<evidence type="ECO:0000256" key="8">
    <source>
        <dbReference type="ARBA" id="ARBA00023136"/>
    </source>
</evidence>
<name>A0A6J6M0F0_9ZZZZ</name>
<dbReference type="GO" id="GO:0005886">
    <property type="term" value="C:plasma membrane"/>
    <property type="evidence" value="ECO:0007669"/>
    <property type="project" value="UniProtKB-SubCell"/>
</dbReference>
<organism evidence="12">
    <name type="scientific">freshwater metagenome</name>
    <dbReference type="NCBI Taxonomy" id="449393"/>
    <lineage>
        <taxon>unclassified sequences</taxon>
        <taxon>metagenomes</taxon>
        <taxon>ecological metagenomes</taxon>
    </lineage>
</organism>
<dbReference type="GO" id="GO:0006825">
    <property type="term" value="P:copper ion transport"/>
    <property type="evidence" value="ECO:0007669"/>
    <property type="project" value="InterPro"/>
</dbReference>
<protein>
    <submittedName>
        <fullName evidence="12">Unannotated protein</fullName>
    </submittedName>
</protein>
<evidence type="ECO:0000256" key="6">
    <source>
        <dbReference type="ARBA" id="ARBA00022989"/>
    </source>
</evidence>
<evidence type="ECO:0000256" key="9">
    <source>
        <dbReference type="SAM" id="Phobius"/>
    </source>
</evidence>
<dbReference type="InterPro" id="IPR007348">
    <property type="entry name" value="CopC_dom"/>
</dbReference>
<feature type="transmembrane region" description="Helical" evidence="9">
    <location>
        <begin position="305"/>
        <end position="325"/>
    </location>
</feature>
<dbReference type="Gene3D" id="2.60.40.1220">
    <property type="match status" value="1"/>
</dbReference>
<gene>
    <name evidence="12" type="ORF">UFOPK2292_00618</name>
</gene>
<evidence type="ECO:0000313" key="12">
    <source>
        <dbReference type="EMBL" id="CAB4667352.1"/>
    </source>
</evidence>
<evidence type="ECO:0000259" key="10">
    <source>
        <dbReference type="Pfam" id="PF04234"/>
    </source>
</evidence>
<comment type="subcellular location">
    <subcellularLocation>
        <location evidence="1">Cell membrane</location>
        <topology evidence="1">Multi-pass membrane protein</topology>
    </subcellularLocation>
</comment>
<evidence type="ECO:0000256" key="1">
    <source>
        <dbReference type="ARBA" id="ARBA00004651"/>
    </source>
</evidence>
<feature type="transmembrane region" description="Helical" evidence="9">
    <location>
        <begin position="200"/>
        <end position="218"/>
    </location>
</feature>
<evidence type="ECO:0000256" key="5">
    <source>
        <dbReference type="ARBA" id="ARBA00022729"/>
    </source>
</evidence>
<evidence type="ECO:0000256" key="7">
    <source>
        <dbReference type="ARBA" id="ARBA00023008"/>
    </source>
</evidence>
<feature type="domain" description="Copper resistance protein D" evidence="11">
    <location>
        <begin position="336"/>
        <end position="438"/>
    </location>
</feature>
<keyword evidence="8 9" id="KW-0472">Membrane</keyword>
<feature type="transmembrane region" description="Helical" evidence="9">
    <location>
        <begin position="271"/>
        <end position="290"/>
    </location>
</feature>
<dbReference type="InterPro" id="IPR014755">
    <property type="entry name" value="Cu-Rt/internalin_Ig-like"/>
</dbReference>
<keyword evidence="4" id="KW-0479">Metal-binding</keyword>
<feature type="transmembrane region" description="Helical" evidence="9">
    <location>
        <begin position="337"/>
        <end position="358"/>
    </location>
</feature>
<feature type="transmembrane region" description="Helical" evidence="9">
    <location>
        <begin position="165"/>
        <end position="193"/>
    </location>
</feature>
<dbReference type="PANTHER" id="PTHR34820:SF4">
    <property type="entry name" value="INNER MEMBRANE PROTEIN YEBZ"/>
    <property type="match status" value="1"/>
</dbReference>
<feature type="transmembrane region" description="Helical" evidence="9">
    <location>
        <begin position="416"/>
        <end position="439"/>
    </location>
</feature>
<proteinExistence type="predicted"/>